<sequence precursor="true">MLRPFVLAFCLAFPGCSLMAADSSPATADKPQAELPPALNFTMKPLSGGEPVNLAEKYQGKVVLLVNVASKCGLTPQYKALQALQAQYADQGLEIVGVPCNQFNGQEPGSAEQITEFCTANYGVTFDLLEKSNVKIDKKDQCDLYKYLTSKKTNPKFAGDIQWNFEKFLFNRQGEVVARFDPRTKPDAEEVVLAIKTQLAAE</sequence>
<evidence type="ECO:0000256" key="3">
    <source>
        <dbReference type="ARBA" id="ARBA00023002"/>
    </source>
</evidence>
<keyword evidence="3 5" id="KW-0560">Oxidoreductase</keyword>
<dbReference type="InterPro" id="IPR029759">
    <property type="entry name" value="GPX_AS"/>
</dbReference>
<name>A0A518DI78_9BACT</name>
<keyword evidence="9" id="KW-1185">Reference proteome</keyword>
<proteinExistence type="inferred from homology"/>
<dbReference type="PANTHER" id="PTHR11592">
    <property type="entry name" value="GLUTATHIONE PEROXIDASE"/>
    <property type="match status" value="1"/>
</dbReference>
<dbReference type="PRINTS" id="PR01011">
    <property type="entry name" value="GLUTPROXDASE"/>
</dbReference>
<dbReference type="SUPFAM" id="SSF52833">
    <property type="entry name" value="Thioredoxin-like"/>
    <property type="match status" value="1"/>
</dbReference>
<dbReference type="AlphaFoldDB" id="A0A518DI78"/>
<keyword evidence="2 5" id="KW-0575">Peroxidase</keyword>
<dbReference type="PANTHER" id="PTHR11592:SF78">
    <property type="entry name" value="GLUTATHIONE PEROXIDASE"/>
    <property type="match status" value="1"/>
</dbReference>
<dbReference type="PROSITE" id="PS51355">
    <property type="entry name" value="GLUTATHIONE_PEROXID_3"/>
    <property type="match status" value="1"/>
</dbReference>
<evidence type="ECO:0000256" key="1">
    <source>
        <dbReference type="ARBA" id="ARBA00006926"/>
    </source>
</evidence>
<evidence type="ECO:0000256" key="6">
    <source>
        <dbReference type="SAM" id="SignalP"/>
    </source>
</evidence>
<keyword evidence="6" id="KW-0732">Signal</keyword>
<dbReference type="PIRSF" id="PIRSF000303">
    <property type="entry name" value="Glutathion_perox"/>
    <property type="match status" value="1"/>
</dbReference>
<evidence type="ECO:0000259" key="7">
    <source>
        <dbReference type="PROSITE" id="PS51352"/>
    </source>
</evidence>
<feature type="chain" id="PRO_5021856064" description="Glutathione peroxidase" evidence="6">
    <location>
        <begin position="21"/>
        <end position="202"/>
    </location>
</feature>
<dbReference type="GO" id="GO:0034599">
    <property type="term" value="P:cellular response to oxidative stress"/>
    <property type="evidence" value="ECO:0007669"/>
    <property type="project" value="TreeGrafter"/>
</dbReference>
<accession>A0A518DI78</accession>
<organism evidence="8 9">
    <name type="scientific">Pirellulimonas nuda</name>
    <dbReference type="NCBI Taxonomy" id="2528009"/>
    <lineage>
        <taxon>Bacteria</taxon>
        <taxon>Pseudomonadati</taxon>
        <taxon>Planctomycetota</taxon>
        <taxon>Planctomycetia</taxon>
        <taxon>Pirellulales</taxon>
        <taxon>Lacipirellulaceae</taxon>
        <taxon>Pirellulimonas</taxon>
    </lineage>
</organism>
<protein>
    <recommendedName>
        <fullName evidence="5">Glutathione peroxidase</fullName>
    </recommendedName>
</protein>
<dbReference type="Gene3D" id="3.40.30.10">
    <property type="entry name" value="Glutaredoxin"/>
    <property type="match status" value="1"/>
</dbReference>
<feature type="active site" evidence="4">
    <location>
        <position position="72"/>
    </location>
</feature>
<dbReference type="GO" id="GO:0004601">
    <property type="term" value="F:peroxidase activity"/>
    <property type="evidence" value="ECO:0007669"/>
    <property type="project" value="UniProtKB-KW"/>
</dbReference>
<dbReference type="PROSITE" id="PS51352">
    <property type="entry name" value="THIOREDOXIN_2"/>
    <property type="match status" value="1"/>
</dbReference>
<dbReference type="Proteomes" id="UP000317429">
    <property type="component" value="Chromosome"/>
</dbReference>
<dbReference type="EMBL" id="CP036291">
    <property type="protein sequence ID" value="QDU91186.1"/>
    <property type="molecule type" value="Genomic_DNA"/>
</dbReference>
<evidence type="ECO:0000256" key="4">
    <source>
        <dbReference type="PIRSR" id="PIRSR000303-1"/>
    </source>
</evidence>
<evidence type="ECO:0000256" key="5">
    <source>
        <dbReference type="RuleBase" id="RU000499"/>
    </source>
</evidence>
<dbReference type="InterPro" id="IPR000889">
    <property type="entry name" value="Glutathione_peroxidase"/>
</dbReference>
<dbReference type="KEGG" id="pnd:Pla175_46060"/>
<evidence type="ECO:0000256" key="2">
    <source>
        <dbReference type="ARBA" id="ARBA00022559"/>
    </source>
</evidence>
<dbReference type="PROSITE" id="PS00460">
    <property type="entry name" value="GLUTATHIONE_PEROXID_1"/>
    <property type="match status" value="1"/>
</dbReference>
<gene>
    <name evidence="8" type="primary">gpx2</name>
    <name evidence="8" type="ORF">Pla175_46060</name>
</gene>
<dbReference type="InterPro" id="IPR013766">
    <property type="entry name" value="Thioredoxin_domain"/>
</dbReference>
<reference evidence="8 9" key="1">
    <citation type="submission" date="2019-02" db="EMBL/GenBank/DDBJ databases">
        <title>Deep-cultivation of Planctomycetes and their phenomic and genomic characterization uncovers novel biology.</title>
        <authorList>
            <person name="Wiegand S."/>
            <person name="Jogler M."/>
            <person name="Boedeker C."/>
            <person name="Pinto D."/>
            <person name="Vollmers J."/>
            <person name="Rivas-Marin E."/>
            <person name="Kohn T."/>
            <person name="Peeters S.H."/>
            <person name="Heuer A."/>
            <person name="Rast P."/>
            <person name="Oberbeckmann S."/>
            <person name="Bunk B."/>
            <person name="Jeske O."/>
            <person name="Meyerdierks A."/>
            <person name="Storesund J.E."/>
            <person name="Kallscheuer N."/>
            <person name="Luecker S."/>
            <person name="Lage O.M."/>
            <person name="Pohl T."/>
            <person name="Merkel B.J."/>
            <person name="Hornburger P."/>
            <person name="Mueller R.-W."/>
            <person name="Bruemmer F."/>
            <person name="Labrenz M."/>
            <person name="Spormann A.M."/>
            <person name="Op den Camp H."/>
            <person name="Overmann J."/>
            <person name="Amann R."/>
            <person name="Jetten M.S.M."/>
            <person name="Mascher T."/>
            <person name="Medema M.H."/>
            <person name="Devos D.P."/>
            <person name="Kaster A.-K."/>
            <person name="Ovreas L."/>
            <person name="Rohde M."/>
            <person name="Galperin M.Y."/>
            <person name="Jogler C."/>
        </authorList>
    </citation>
    <scope>NUCLEOTIDE SEQUENCE [LARGE SCALE GENOMIC DNA]</scope>
    <source>
        <strain evidence="8 9">Pla175</strain>
    </source>
</reference>
<feature type="signal peptide" evidence="6">
    <location>
        <begin position="1"/>
        <end position="20"/>
    </location>
</feature>
<evidence type="ECO:0000313" key="9">
    <source>
        <dbReference type="Proteomes" id="UP000317429"/>
    </source>
</evidence>
<dbReference type="InterPro" id="IPR036249">
    <property type="entry name" value="Thioredoxin-like_sf"/>
</dbReference>
<comment type="similarity">
    <text evidence="1 5">Belongs to the glutathione peroxidase family.</text>
</comment>
<dbReference type="Pfam" id="PF00255">
    <property type="entry name" value="GSHPx"/>
    <property type="match status" value="1"/>
</dbReference>
<dbReference type="CDD" id="cd00340">
    <property type="entry name" value="GSH_Peroxidase"/>
    <property type="match status" value="1"/>
</dbReference>
<feature type="domain" description="Thioredoxin" evidence="7">
    <location>
        <begin position="32"/>
        <end position="200"/>
    </location>
</feature>
<evidence type="ECO:0000313" key="8">
    <source>
        <dbReference type="EMBL" id="QDU91186.1"/>
    </source>
</evidence>